<dbReference type="EMBL" id="JAQAGZ010000008">
    <property type="protein sequence ID" value="MCZ8513626.1"/>
    <property type="molecule type" value="Genomic_DNA"/>
</dbReference>
<dbReference type="InterPro" id="IPR039975">
    <property type="entry name" value="IFT52"/>
</dbReference>
<evidence type="ECO:0000313" key="2">
    <source>
        <dbReference type="EMBL" id="MCZ8513626.1"/>
    </source>
</evidence>
<dbReference type="SUPFAM" id="SSF52317">
    <property type="entry name" value="Class I glutamine amidotransferase-like"/>
    <property type="match status" value="1"/>
</dbReference>
<dbReference type="Proteomes" id="UP001527882">
    <property type="component" value="Unassembled WGS sequence"/>
</dbReference>
<sequence>MKSWKKILLASVMSGALLLQGSLLTMDRAYGEGPADPAPVINPVGTPNGKTILFDNTHEETAGSADWVIDGAFSDFGNALAGQGYLVKELRQSTPITLSDLQQVSVFVMAEPNIPLKTTEQDAILQYVQAGGSILFIGDHYNADRNLNRWDGAEVFNGYRRGAYQNPTKGMSAEEASSAAMQGVTSTDWLMSNFGVRFRYNAIGDVTANNIVAPNQSFNITSGVSTFAMHAGATLAIGDPNQAKGIVYVPSNPPKWTSAVDQGVYNGGGVAEGPMVAIAKKSMGKAAFIGDSSPVEDATPKYKREDTGATKTTYAGWQEQNDATLMVNLVNWLAAQESYTSFSSVPGLQLDQPTALLSMETPANSTEPKAEPWSTPVAGYKWYDPSTFKLGSYGYGSGTTPPPPVGTTILSETFDTGTKGAYAAGNVTLSSGSWYFDNALLGNLSTDAKYGTQSARIKSAGSITMNFNVTGASQVILSVANFGSDTGATWKLQKSTDSGSTWTDVTSAVTATSTLTQQTINVGATGAVRFRVSVAGTASSRLNVDNFQVIN</sequence>
<dbReference type="PANTHER" id="PTHR12969">
    <property type="entry name" value="NGD5/OSM-6/IFT52"/>
    <property type="match status" value="1"/>
</dbReference>
<reference evidence="2 3" key="1">
    <citation type="submission" date="2022-12" db="EMBL/GenBank/DDBJ databases">
        <title>Draft genome sequence of Paenibacillus sp. dW9.</title>
        <authorList>
            <person name="Choi E.-W."/>
            <person name="Kim D.-U."/>
        </authorList>
    </citation>
    <scope>NUCLEOTIDE SEQUENCE [LARGE SCALE GENOMIC DNA]</scope>
    <source>
        <strain evidence="3">dW9</strain>
    </source>
</reference>
<proteinExistence type="predicted"/>
<protein>
    <submittedName>
        <fullName evidence="2">Ig domain protein group 2 domain protein</fullName>
    </submittedName>
</protein>
<evidence type="ECO:0000256" key="1">
    <source>
        <dbReference type="SAM" id="SignalP"/>
    </source>
</evidence>
<dbReference type="InterPro" id="IPR029062">
    <property type="entry name" value="Class_I_gatase-like"/>
</dbReference>
<feature type="signal peptide" evidence="1">
    <location>
        <begin position="1"/>
        <end position="21"/>
    </location>
</feature>
<comment type="caution">
    <text evidence="2">The sequence shown here is derived from an EMBL/GenBank/DDBJ whole genome shotgun (WGS) entry which is preliminary data.</text>
</comment>
<evidence type="ECO:0000313" key="3">
    <source>
        <dbReference type="Proteomes" id="UP001527882"/>
    </source>
</evidence>
<organism evidence="2 3">
    <name type="scientific">Paenibacillus gyeongsangnamensis</name>
    <dbReference type="NCBI Taxonomy" id="3388067"/>
    <lineage>
        <taxon>Bacteria</taxon>
        <taxon>Bacillati</taxon>
        <taxon>Bacillota</taxon>
        <taxon>Bacilli</taxon>
        <taxon>Bacillales</taxon>
        <taxon>Paenibacillaceae</taxon>
        <taxon>Paenibacillus</taxon>
    </lineage>
</organism>
<name>A0ABT4Q9R9_9BACL</name>
<keyword evidence="1" id="KW-0732">Signal</keyword>
<feature type="chain" id="PRO_5045840126" evidence="1">
    <location>
        <begin position="22"/>
        <end position="551"/>
    </location>
</feature>
<dbReference type="PANTHER" id="PTHR12969:SF7">
    <property type="entry name" value="INTRAFLAGELLAR TRANSPORT PROTEIN 52 HOMOLOG"/>
    <property type="match status" value="1"/>
</dbReference>
<keyword evidence="3" id="KW-1185">Reference proteome</keyword>
<accession>A0ABT4Q9R9</accession>
<dbReference type="RefSeq" id="WP_269882140.1">
    <property type="nucleotide sequence ID" value="NZ_JAQAGZ010000008.1"/>
</dbReference>
<gene>
    <name evidence="2" type="ORF">O9H85_14510</name>
</gene>